<keyword evidence="2" id="KW-0288">FMN</keyword>
<keyword evidence="1" id="KW-0285">Flavoprotein</keyword>
<dbReference type="Gene3D" id="3.20.20.30">
    <property type="entry name" value="Luciferase-like domain"/>
    <property type="match status" value="1"/>
</dbReference>
<dbReference type="OrthoDB" id="9814695at2"/>
<keyword evidence="4" id="KW-0503">Monooxygenase</keyword>
<protein>
    <submittedName>
        <fullName evidence="6">LLM class flavin-dependent oxidoreductase</fullName>
    </submittedName>
</protein>
<dbReference type="Proteomes" id="UP000235507">
    <property type="component" value="Unassembled WGS sequence"/>
</dbReference>
<comment type="caution">
    <text evidence="6">The sequence shown here is derived from an EMBL/GenBank/DDBJ whole genome shotgun (WGS) entry which is preliminary data.</text>
</comment>
<keyword evidence="7" id="KW-1185">Reference proteome</keyword>
<proteinExistence type="predicted"/>
<dbReference type="SUPFAM" id="SSF51679">
    <property type="entry name" value="Bacterial luciferase-like"/>
    <property type="match status" value="1"/>
</dbReference>
<dbReference type="InterPro" id="IPR036661">
    <property type="entry name" value="Luciferase-like_sf"/>
</dbReference>
<accession>A0A8T9AW14</accession>
<name>A0A8T9AW14_9HYPH</name>
<evidence type="ECO:0000256" key="1">
    <source>
        <dbReference type="ARBA" id="ARBA00022630"/>
    </source>
</evidence>
<sequence length="361" mass="40206">MVSALTIIGGCPTFDDNMPSEKYMEEIKTSAVRSERYGFSAMLVYSDHQQFDPWLAANCLMNSTKKLSPLVAVQPLYTHPFTVAKLVASLSLVHDRPVHLNFISGGFPHDLEAFCDATTHDQRYERVAEYGEIVRNLLSTGRPISYSGAHYQVSGLHLRMAARIKPDCAPMFTISGSSSAGKTVARRLGARAIEYLRPVRDYDGKPRPEGIEYGTRLGIVSRARAQDAWAVACSRYPDDELGREMREYYTRVSDSVWVKELGAEVTVPAGHPYWLGPYKNGHASCPFLVGSREDIARELIGYFKMGLRTFLLDDPPEDEDAFEIQSVFAMAEEAFASGISDNLPEKEMRLGSGRDVGSQRI</sequence>
<dbReference type="InterPro" id="IPR011251">
    <property type="entry name" value="Luciferase-like_dom"/>
</dbReference>
<dbReference type="EMBL" id="PNOT02000116">
    <property type="protein sequence ID" value="TSE12151.1"/>
    <property type="molecule type" value="Genomic_DNA"/>
</dbReference>
<dbReference type="Pfam" id="PF00296">
    <property type="entry name" value="Bac_luciferase"/>
    <property type="match status" value="1"/>
</dbReference>
<feature type="domain" description="Luciferase-like" evidence="5">
    <location>
        <begin position="22"/>
        <end position="190"/>
    </location>
</feature>
<evidence type="ECO:0000256" key="4">
    <source>
        <dbReference type="ARBA" id="ARBA00023033"/>
    </source>
</evidence>
<dbReference type="GO" id="GO:0008726">
    <property type="term" value="F:alkanesulfonate monooxygenase activity"/>
    <property type="evidence" value="ECO:0007669"/>
    <property type="project" value="TreeGrafter"/>
</dbReference>
<organism evidence="6 7">
    <name type="scientific">Mesorhizobium intechi</name>
    <dbReference type="NCBI Taxonomy" id="537601"/>
    <lineage>
        <taxon>Bacteria</taxon>
        <taxon>Pseudomonadati</taxon>
        <taxon>Pseudomonadota</taxon>
        <taxon>Alphaproteobacteria</taxon>
        <taxon>Hyphomicrobiales</taxon>
        <taxon>Phyllobacteriaceae</taxon>
        <taxon>Mesorhizobium</taxon>
    </lineage>
</organism>
<evidence type="ECO:0000259" key="5">
    <source>
        <dbReference type="Pfam" id="PF00296"/>
    </source>
</evidence>
<keyword evidence="3" id="KW-0560">Oxidoreductase</keyword>
<evidence type="ECO:0000313" key="6">
    <source>
        <dbReference type="EMBL" id="TSE12151.1"/>
    </source>
</evidence>
<dbReference type="AlphaFoldDB" id="A0A8T9AW14"/>
<dbReference type="InterPro" id="IPR050172">
    <property type="entry name" value="SsuD_RutA_monooxygenase"/>
</dbReference>
<evidence type="ECO:0000256" key="3">
    <source>
        <dbReference type="ARBA" id="ARBA00023002"/>
    </source>
</evidence>
<evidence type="ECO:0000313" key="7">
    <source>
        <dbReference type="Proteomes" id="UP000235507"/>
    </source>
</evidence>
<dbReference type="RefSeq" id="WP_143974214.1">
    <property type="nucleotide sequence ID" value="NZ_PNOT02000116.1"/>
</dbReference>
<dbReference type="GO" id="GO:0046306">
    <property type="term" value="P:alkanesulfonate catabolic process"/>
    <property type="evidence" value="ECO:0007669"/>
    <property type="project" value="TreeGrafter"/>
</dbReference>
<reference evidence="6" key="1">
    <citation type="submission" date="2019-07" db="EMBL/GenBank/DDBJ databases">
        <title>Mesorhizobum intechiensis sp. nov. isolated from nodules of Lotus tenuis growing in lowlands of the Flooding Pampa, Argentina.</title>
        <authorList>
            <person name="Estrella M.J."/>
            <person name="Torres Tejerizo G.A."/>
            <person name="Cumpa Velazquez L.M."/>
            <person name="Fontana F."/>
            <person name="Hansen L."/>
            <person name="Pistorio M."/>
            <person name="Sannazzaro A.I."/>
        </authorList>
    </citation>
    <scope>NUCLEOTIDE SEQUENCE</scope>
    <source>
        <strain evidence="6">BD68</strain>
    </source>
</reference>
<gene>
    <name evidence="6" type="ORF">C1D09_010595</name>
</gene>
<dbReference type="PANTHER" id="PTHR42847">
    <property type="entry name" value="ALKANESULFONATE MONOOXYGENASE"/>
    <property type="match status" value="1"/>
</dbReference>
<dbReference type="PANTHER" id="PTHR42847:SF4">
    <property type="entry name" value="ALKANESULFONATE MONOOXYGENASE-RELATED"/>
    <property type="match status" value="1"/>
</dbReference>
<evidence type="ECO:0000256" key="2">
    <source>
        <dbReference type="ARBA" id="ARBA00022643"/>
    </source>
</evidence>